<accession>A0A5J5FR36</accession>
<sequence>MSKFVSFENKLGIFTAGNLPLWQGAVPIIESVMHEVTMDNVAQQDGPLQLALQRYTESITTDRNKPKPQYGGIGFMIDEDNGINTVFSLEGKASEGLRITPLGDGCIVMGSGKQIPMIQENLGDLLNKHIAERPGNIPEVESVLKREVTEYISRCGASAYHKLGISPVFATSRLAKGYFSMTGIEISGGSYSTYEPPRSYHYSFQRKDGQLMLQDHLEGRYIVVNEIMDYSEITVDEMFDPMGLTEGFDPCICTVGDTVYFMNQWVENDFFDRTVYKTGVFHFKGQLMCNPNYQRLAQFGLEELKKPETGSYVNTGNIVLNIPAEKCSSFEAGINTQILNHPWMAEHITNYEDFYRINNDPPADSGN</sequence>
<organism evidence="1 2">
    <name type="scientific">Paenibacillus spiritus</name>
    <dbReference type="NCBI Taxonomy" id="2496557"/>
    <lineage>
        <taxon>Bacteria</taxon>
        <taxon>Bacillati</taxon>
        <taxon>Bacillota</taxon>
        <taxon>Bacilli</taxon>
        <taxon>Bacillales</taxon>
        <taxon>Paenibacillaceae</taxon>
        <taxon>Paenibacillus</taxon>
    </lineage>
</organism>
<reference evidence="1 2" key="1">
    <citation type="submission" date="2019-09" db="EMBL/GenBank/DDBJ databases">
        <title>Bacillus ochoae sp. nov., Paenibacillus whitsoniae sp. nov., Paenibacillus spiritus sp. nov. Isolated from the Mars Exploration Rover during spacecraft assembly.</title>
        <authorList>
            <person name="Seuylemezian A."/>
            <person name="Vaishampayan P."/>
        </authorList>
    </citation>
    <scope>NUCLEOTIDE SEQUENCE [LARGE SCALE GENOMIC DNA]</scope>
    <source>
        <strain evidence="1 2">MER_111</strain>
    </source>
</reference>
<gene>
    <name evidence="1" type="ORF">F4V43_19275</name>
</gene>
<dbReference type="AlphaFoldDB" id="A0A5J5FR36"/>
<dbReference type="RefSeq" id="WP_150459890.1">
    <property type="nucleotide sequence ID" value="NZ_VYKK01000042.1"/>
</dbReference>
<evidence type="ECO:0000313" key="1">
    <source>
        <dbReference type="EMBL" id="KAA8995542.1"/>
    </source>
</evidence>
<protein>
    <submittedName>
        <fullName evidence="1">Uncharacterized protein</fullName>
    </submittedName>
</protein>
<proteinExistence type="predicted"/>
<name>A0A5J5FR36_9BACL</name>
<evidence type="ECO:0000313" key="2">
    <source>
        <dbReference type="Proteomes" id="UP000367750"/>
    </source>
</evidence>
<comment type="caution">
    <text evidence="1">The sequence shown here is derived from an EMBL/GenBank/DDBJ whole genome shotgun (WGS) entry which is preliminary data.</text>
</comment>
<dbReference type="OrthoDB" id="2574781at2"/>
<keyword evidence="2" id="KW-1185">Reference proteome</keyword>
<dbReference type="Proteomes" id="UP000367750">
    <property type="component" value="Unassembled WGS sequence"/>
</dbReference>
<dbReference type="EMBL" id="VYKK01000042">
    <property type="protein sequence ID" value="KAA8995542.1"/>
    <property type="molecule type" value="Genomic_DNA"/>
</dbReference>